<proteinExistence type="predicted"/>
<sequence>MELDSLPTEIILNHPRQSLGKIQLDSQPQPGQHIELNGETYRILERHHHYQYKVGGYRLEKMSVYVQSAQRPDEITYLEGKWVIGDITCEYNARSELLRCAVNPEGPCEGCQHYQPQ</sequence>
<dbReference type="AlphaFoldDB" id="K9YPJ6"/>
<organism evidence="1 2">
    <name type="scientific">Dactylococcopsis salina (strain PCC 8305)</name>
    <name type="common">Myxobactron salinum</name>
    <dbReference type="NCBI Taxonomy" id="13035"/>
    <lineage>
        <taxon>Bacteria</taxon>
        <taxon>Bacillati</taxon>
        <taxon>Cyanobacteriota</taxon>
        <taxon>Cyanophyceae</taxon>
        <taxon>Nodosilineales</taxon>
        <taxon>Cymatolegaceae</taxon>
        <taxon>Dactylococcopsis</taxon>
    </lineage>
</organism>
<gene>
    <name evidence="1" type="ORF">Dacsa_0039</name>
</gene>
<dbReference type="Proteomes" id="UP000010482">
    <property type="component" value="Chromosome"/>
</dbReference>
<dbReference type="KEGG" id="dsl:Dacsa_0039"/>
<reference evidence="1" key="1">
    <citation type="submission" date="2012-04" db="EMBL/GenBank/DDBJ databases">
        <title>Finished genome of Dactylococcopsis salina PCC 8305.</title>
        <authorList>
            <consortium name="US DOE Joint Genome Institute"/>
            <person name="Gugger M."/>
            <person name="Coursin T."/>
            <person name="Rippka R."/>
            <person name="Tandeau De Marsac N."/>
            <person name="Huntemann M."/>
            <person name="Wei C.-L."/>
            <person name="Han J."/>
            <person name="Detter J.C."/>
            <person name="Han C."/>
            <person name="Tapia R."/>
            <person name="Daligault H."/>
            <person name="Chen A."/>
            <person name="Krypides N."/>
            <person name="Mavromatis K."/>
            <person name="Markowitz V."/>
            <person name="Szeto E."/>
            <person name="Ivanova N."/>
            <person name="Ovchinnikova G."/>
            <person name="Pagani I."/>
            <person name="Pati A."/>
            <person name="Goodwin L."/>
            <person name="Peters L."/>
            <person name="Pitluck S."/>
            <person name="Woyke T."/>
            <person name="Kerfeld C."/>
        </authorList>
    </citation>
    <scope>NUCLEOTIDE SEQUENCE [LARGE SCALE GENOMIC DNA]</scope>
    <source>
        <strain evidence="1">PCC 8305</strain>
    </source>
</reference>
<dbReference type="PATRIC" id="fig|13035.3.peg.43"/>
<dbReference type="HOGENOM" id="CLU_162037_0_0_3"/>
<evidence type="ECO:0000313" key="1">
    <source>
        <dbReference type="EMBL" id="AFZ48861.1"/>
    </source>
</evidence>
<dbReference type="STRING" id="13035.Dacsa_0039"/>
<accession>K9YPJ6</accession>
<evidence type="ECO:0000313" key="2">
    <source>
        <dbReference type="Proteomes" id="UP000010482"/>
    </source>
</evidence>
<dbReference type="InterPro" id="IPR045589">
    <property type="entry name" value="DUF6464"/>
</dbReference>
<keyword evidence="2" id="KW-1185">Reference proteome</keyword>
<dbReference type="eggNOG" id="ENOG502ZVSU">
    <property type="taxonomic scope" value="Bacteria"/>
</dbReference>
<protein>
    <submittedName>
        <fullName evidence="1">Uncharacterized protein</fullName>
    </submittedName>
</protein>
<name>K9YPJ6_DACS8</name>
<dbReference type="Pfam" id="PF20065">
    <property type="entry name" value="DUF6464"/>
    <property type="match status" value="1"/>
</dbReference>
<dbReference type="EMBL" id="CP003944">
    <property type="protein sequence ID" value="AFZ48861.1"/>
    <property type="molecule type" value="Genomic_DNA"/>
</dbReference>